<organism evidence="3 4">
    <name type="scientific">Streptomyces tremellae</name>
    <dbReference type="NCBI Taxonomy" id="1124239"/>
    <lineage>
        <taxon>Bacteria</taxon>
        <taxon>Bacillati</taxon>
        <taxon>Actinomycetota</taxon>
        <taxon>Actinomycetes</taxon>
        <taxon>Kitasatosporales</taxon>
        <taxon>Streptomycetaceae</taxon>
        <taxon>Streptomyces</taxon>
    </lineage>
</organism>
<feature type="domain" description="DUF7224" evidence="2">
    <location>
        <begin position="265"/>
        <end position="404"/>
    </location>
</feature>
<keyword evidence="4" id="KW-1185">Reference proteome</keyword>
<evidence type="ECO:0000259" key="2">
    <source>
        <dbReference type="Pfam" id="PF23866"/>
    </source>
</evidence>
<dbReference type="Pfam" id="PF23866">
    <property type="entry name" value="DUF7224"/>
    <property type="match status" value="1"/>
</dbReference>
<feature type="transmembrane region" description="Helical" evidence="1">
    <location>
        <begin position="148"/>
        <end position="168"/>
    </location>
</feature>
<gene>
    <name evidence="3" type="ORF">GCM10023082_56000</name>
</gene>
<accession>A0ABP7G6S8</accession>
<dbReference type="InterPro" id="IPR055648">
    <property type="entry name" value="DUF7224"/>
</dbReference>
<dbReference type="RefSeq" id="WP_345653316.1">
    <property type="nucleotide sequence ID" value="NZ_BAABEP010000059.1"/>
</dbReference>
<feature type="transmembrane region" description="Helical" evidence="1">
    <location>
        <begin position="46"/>
        <end position="65"/>
    </location>
</feature>
<evidence type="ECO:0000313" key="3">
    <source>
        <dbReference type="EMBL" id="GAA3753230.1"/>
    </source>
</evidence>
<dbReference type="Proteomes" id="UP001499884">
    <property type="component" value="Unassembled WGS sequence"/>
</dbReference>
<name>A0ABP7G6S8_9ACTN</name>
<feature type="transmembrane region" description="Helical" evidence="1">
    <location>
        <begin position="220"/>
        <end position="245"/>
    </location>
</feature>
<keyword evidence="1" id="KW-0472">Membrane</keyword>
<keyword evidence="1" id="KW-0812">Transmembrane</keyword>
<evidence type="ECO:0000313" key="4">
    <source>
        <dbReference type="Proteomes" id="UP001499884"/>
    </source>
</evidence>
<dbReference type="EMBL" id="BAABEP010000059">
    <property type="protein sequence ID" value="GAA3753230.1"/>
    <property type="molecule type" value="Genomic_DNA"/>
</dbReference>
<comment type="caution">
    <text evidence="3">The sequence shown here is derived from an EMBL/GenBank/DDBJ whole genome shotgun (WGS) entry which is preliminary data.</text>
</comment>
<feature type="transmembrane region" description="Helical" evidence="1">
    <location>
        <begin position="86"/>
        <end position="108"/>
    </location>
</feature>
<keyword evidence="1" id="KW-1133">Transmembrane helix</keyword>
<reference evidence="4" key="1">
    <citation type="journal article" date="2019" name="Int. J. Syst. Evol. Microbiol.">
        <title>The Global Catalogue of Microorganisms (GCM) 10K type strain sequencing project: providing services to taxonomists for standard genome sequencing and annotation.</title>
        <authorList>
            <consortium name="The Broad Institute Genomics Platform"/>
            <consortium name="The Broad Institute Genome Sequencing Center for Infectious Disease"/>
            <person name="Wu L."/>
            <person name="Ma J."/>
        </authorList>
    </citation>
    <scope>NUCLEOTIDE SEQUENCE [LARGE SCALE GENOMIC DNA]</scope>
    <source>
        <strain evidence="4">JCM 30846</strain>
    </source>
</reference>
<proteinExistence type="predicted"/>
<feature type="transmembrane region" description="Helical" evidence="1">
    <location>
        <begin position="194"/>
        <end position="213"/>
    </location>
</feature>
<feature type="transmembrane region" description="Helical" evidence="1">
    <location>
        <begin position="120"/>
        <end position="141"/>
    </location>
</feature>
<feature type="transmembrane region" description="Helical" evidence="1">
    <location>
        <begin position="12"/>
        <end position="34"/>
    </location>
</feature>
<evidence type="ECO:0000256" key="1">
    <source>
        <dbReference type="SAM" id="Phobius"/>
    </source>
</evidence>
<sequence length="411" mass="43292">MISLANLRASATPWLFLPAVLYMSALIGGAVFGGLHGYGVTSGEQASLGVSVIAPAVAGAAAWEAGRHRRSGPLAALSVRGRTRRFRWAATPVLVLQLLLTAAALTSARVADGVWPEGRGLLAVAHLLILPWGWAVIGWALGTVCPRAVAAPLAAVACWAFIAVPQSLSSPAWRHLGGLLTESSTLTDLLDPRVYFIPWLVVAGFAGAALLLTGVRRRPWLLAVSAVLAVGVVFIGRSLVLGWGFDPLTDPRTGHTVCSGTAPAICLPSEYADQAEHVRQAALPRLRALQAVGLPSPAALAMTSPDLPSKSRTWPFQWSPGMSSEKLDYALAQSAVSGTAALHGVHDCGQPSIADTWAMVVMGVDQEQAHATLTDQGWAQLQQIRSLPAPRQSAWFTQAVRSQRFCAPEAS</sequence>
<protein>
    <recommendedName>
        <fullName evidence="2">DUF7224 domain-containing protein</fullName>
    </recommendedName>
</protein>